<evidence type="ECO:0000256" key="5">
    <source>
        <dbReference type="RuleBase" id="RU311113"/>
    </source>
</evidence>
<keyword evidence="7" id="KW-1185">Reference proteome</keyword>
<dbReference type="Proteomes" id="UP000759131">
    <property type="component" value="Unassembled WGS sequence"/>
</dbReference>
<dbReference type="PANTHER" id="PTHR23415">
    <property type="entry name" value="CYCLIN-DEPENDENT KINASES REGULATORY SUBUNIT/60S RIBOSOME SUBUNIT BIOGENESIS PROTEIN NIP7"/>
    <property type="match status" value="1"/>
</dbReference>
<dbReference type="InterPro" id="IPR000789">
    <property type="entry name" value="Cyclin-dep_kinase_reg-sub"/>
</dbReference>
<protein>
    <recommendedName>
        <fullName evidence="4 5">Cyclin-dependent kinases regulatory subunit</fullName>
    </recommendedName>
</protein>
<name>A0A7R9KLN9_9ACAR</name>
<keyword evidence="3 5" id="KW-0131">Cell cycle</keyword>
<dbReference type="InterPro" id="IPR036858">
    <property type="entry name" value="Cyclin-dep_kinase_reg-sub_sf"/>
</dbReference>
<dbReference type="AlphaFoldDB" id="A0A7R9KLN9"/>
<evidence type="ECO:0000256" key="2">
    <source>
        <dbReference type="ARBA" id="ARBA00022618"/>
    </source>
</evidence>
<dbReference type="EMBL" id="OC857656">
    <property type="protein sequence ID" value="CAD7625470.1"/>
    <property type="molecule type" value="Genomic_DNA"/>
</dbReference>
<dbReference type="PROSITE" id="PS00945">
    <property type="entry name" value="CKS_2"/>
    <property type="match status" value="1"/>
</dbReference>
<evidence type="ECO:0000313" key="7">
    <source>
        <dbReference type="Proteomes" id="UP000759131"/>
    </source>
</evidence>
<proteinExistence type="inferred from homology"/>
<reference evidence="6" key="1">
    <citation type="submission" date="2020-11" db="EMBL/GenBank/DDBJ databases">
        <authorList>
            <person name="Tran Van P."/>
        </authorList>
    </citation>
    <scope>NUCLEOTIDE SEQUENCE</scope>
</reference>
<dbReference type="EMBL" id="CAJPIZ010003081">
    <property type="protein sequence ID" value="CAG2105900.1"/>
    <property type="molecule type" value="Genomic_DNA"/>
</dbReference>
<dbReference type="GO" id="GO:0051301">
    <property type="term" value="P:cell division"/>
    <property type="evidence" value="ECO:0007669"/>
    <property type="project" value="UniProtKB-UniRule"/>
</dbReference>
<dbReference type="Pfam" id="PF01111">
    <property type="entry name" value="CKS"/>
    <property type="match status" value="1"/>
</dbReference>
<keyword evidence="2 5" id="KW-0132">Cell division</keyword>
<evidence type="ECO:0000256" key="4">
    <source>
        <dbReference type="ARBA" id="ARBA00068939"/>
    </source>
</evidence>
<sequence length="181" mass="21187">MNYTQWQLYLHSQFTIEWTPFSLVDTLECLIHYDLISFINSIVTFTAHSSTLTANTSIQMCYPMARTQLIHHLVHPLVLFADTTSRVHTMSHKNIYYSDKYYDEKFEYRHVVLPKDIAKMVPKTHLMSEAEWRGLGVQQSQGWIHYMIHEPEPHILLFRRPVTLSGPPPSQVEQLTAELAE</sequence>
<dbReference type="FunFam" id="3.30.170.10:FF:000001">
    <property type="entry name" value="Cyclin-dependent kinases regulatory subunit"/>
    <property type="match status" value="1"/>
</dbReference>
<evidence type="ECO:0000313" key="6">
    <source>
        <dbReference type="EMBL" id="CAD7625470.1"/>
    </source>
</evidence>
<dbReference type="GO" id="GO:0016538">
    <property type="term" value="F:cyclin-dependent protein serine/threonine kinase regulator activity"/>
    <property type="evidence" value="ECO:0007669"/>
    <property type="project" value="InterPro"/>
</dbReference>
<evidence type="ECO:0000256" key="1">
    <source>
        <dbReference type="ARBA" id="ARBA00007782"/>
    </source>
</evidence>
<feature type="non-terminal residue" evidence="6">
    <location>
        <position position="1"/>
    </location>
</feature>
<comment type="function">
    <text evidence="5">Binds to the catalytic subunit of the cyclin dependent kinases and is essential for their biological function.</text>
</comment>
<organism evidence="6">
    <name type="scientific">Medioppia subpectinata</name>
    <dbReference type="NCBI Taxonomy" id="1979941"/>
    <lineage>
        <taxon>Eukaryota</taxon>
        <taxon>Metazoa</taxon>
        <taxon>Ecdysozoa</taxon>
        <taxon>Arthropoda</taxon>
        <taxon>Chelicerata</taxon>
        <taxon>Arachnida</taxon>
        <taxon>Acari</taxon>
        <taxon>Acariformes</taxon>
        <taxon>Sarcoptiformes</taxon>
        <taxon>Oribatida</taxon>
        <taxon>Brachypylina</taxon>
        <taxon>Oppioidea</taxon>
        <taxon>Oppiidae</taxon>
        <taxon>Medioppia</taxon>
    </lineage>
</organism>
<evidence type="ECO:0000256" key="3">
    <source>
        <dbReference type="ARBA" id="ARBA00023306"/>
    </source>
</evidence>
<comment type="similarity">
    <text evidence="1 5">Belongs to the CKS family.</text>
</comment>
<dbReference type="SMART" id="SM01084">
    <property type="entry name" value="CKS"/>
    <property type="match status" value="1"/>
</dbReference>
<dbReference type="SUPFAM" id="SSF55637">
    <property type="entry name" value="Cell cycle regulatory proteins"/>
    <property type="match status" value="1"/>
</dbReference>
<dbReference type="Gene3D" id="3.30.170.10">
    <property type="entry name" value="Cyclin-dependent kinase, regulatory subunit"/>
    <property type="match status" value="1"/>
</dbReference>
<accession>A0A7R9KLN9</accession>
<dbReference type="PROSITE" id="PS00944">
    <property type="entry name" value="CKS_1"/>
    <property type="match status" value="1"/>
</dbReference>
<dbReference type="OrthoDB" id="440676at2759"/>
<gene>
    <name evidence="6" type="ORF">OSB1V03_LOCUS5904</name>
</gene>
<dbReference type="PRINTS" id="PR00296">
    <property type="entry name" value="CYCLINKINASE"/>
</dbReference>